<gene>
    <name evidence="1" type="ORF">F383_07911</name>
</gene>
<evidence type="ECO:0000313" key="1">
    <source>
        <dbReference type="EMBL" id="KHG18417.1"/>
    </source>
</evidence>
<name>A0A0B0P0K0_GOSAR</name>
<protein>
    <submittedName>
        <fullName evidence="1">Uncharacterized protein</fullName>
    </submittedName>
</protein>
<keyword evidence="2" id="KW-1185">Reference proteome</keyword>
<evidence type="ECO:0000313" key="2">
    <source>
        <dbReference type="Proteomes" id="UP000032142"/>
    </source>
</evidence>
<proteinExistence type="predicted"/>
<organism evidence="1 2">
    <name type="scientific">Gossypium arboreum</name>
    <name type="common">Tree cotton</name>
    <name type="synonym">Gossypium nanking</name>
    <dbReference type="NCBI Taxonomy" id="29729"/>
    <lineage>
        <taxon>Eukaryota</taxon>
        <taxon>Viridiplantae</taxon>
        <taxon>Streptophyta</taxon>
        <taxon>Embryophyta</taxon>
        <taxon>Tracheophyta</taxon>
        <taxon>Spermatophyta</taxon>
        <taxon>Magnoliopsida</taxon>
        <taxon>eudicotyledons</taxon>
        <taxon>Gunneridae</taxon>
        <taxon>Pentapetalae</taxon>
        <taxon>rosids</taxon>
        <taxon>malvids</taxon>
        <taxon>Malvales</taxon>
        <taxon>Malvaceae</taxon>
        <taxon>Malvoideae</taxon>
        <taxon>Gossypium</taxon>
    </lineage>
</organism>
<reference evidence="2" key="1">
    <citation type="submission" date="2014-09" db="EMBL/GenBank/DDBJ databases">
        <authorList>
            <person name="Mudge J."/>
            <person name="Ramaraj T."/>
            <person name="Lindquist I.E."/>
            <person name="Bharti A.K."/>
            <person name="Sundararajan A."/>
            <person name="Cameron C.T."/>
            <person name="Woodward J.E."/>
            <person name="May G.D."/>
            <person name="Brubaker C."/>
            <person name="Broadhvest J."/>
            <person name="Wilkins T.A."/>
        </authorList>
    </citation>
    <scope>NUCLEOTIDE SEQUENCE</scope>
    <source>
        <strain evidence="2">cv. AKA8401</strain>
    </source>
</reference>
<accession>A0A0B0P0K0</accession>
<dbReference type="EMBL" id="KN410560">
    <property type="protein sequence ID" value="KHG18417.1"/>
    <property type="molecule type" value="Genomic_DNA"/>
</dbReference>
<sequence length="11" mass="1171">MCCRGGFSPDV</sequence>
<dbReference type="Proteomes" id="UP000032142">
    <property type="component" value="Unassembled WGS sequence"/>
</dbReference>